<name>A0A0D0FX25_9SPHI</name>
<dbReference type="Proteomes" id="UP000032049">
    <property type="component" value="Unassembled WGS sequence"/>
</dbReference>
<evidence type="ECO:0000313" key="1">
    <source>
        <dbReference type="EMBL" id="KIO77069.1"/>
    </source>
</evidence>
<dbReference type="AlphaFoldDB" id="A0A0D0FX25"/>
<proteinExistence type="predicted"/>
<dbReference type="EMBL" id="JXRA01000047">
    <property type="protein sequence ID" value="KIO77069.1"/>
    <property type="molecule type" value="Genomic_DNA"/>
</dbReference>
<protein>
    <submittedName>
        <fullName evidence="1">Contig47, whole genome shotgun sequence</fullName>
    </submittedName>
</protein>
<dbReference type="STRING" id="1503925.TH53_11425"/>
<keyword evidence="2" id="KW-1185">Reference proteome</keyword>
<reference evidence="1 2" key="1">
    <citation type="submission" date="2015-01" db="EMBL/GenBank/DDBJ databases">
        <title>Draft genome sequence of Pedobacter sp. NL19 isolated from sludge of an effluent treatment pond in an abandoned uranium mine.</title>
        <authorList>
            <person name="Santos T."/>
            <person name="Caetano T."/>
            <person name="Covas C."/>
            <person name="Cruz A."/>
            <person name="Mendo S."/>
        </authorList>
    </citation>
    <scope>NUCLEOTIDE SEQUENCE [LARGE SCALE GENOMIC DNA]</scope>
    <source>
        <strain evidence="1 2">NL19</strain>
    </source>
</reference>
<gene>
    <name evidence="1" type="ORF">TH53_11425</name>
</gene>
<comment type="caution">
    <text evidence="1">The sequence shown here is derived from an EMBL/GenBank/DDBJ whole genome shotgun (WGS) entry which is preliminary data.</text>
</comment>
<accession>A0A0D0FX25</accession>
<organism evidence="1 2">
    <name type="scientific">Pedobacter lusitanus</name>
    <dbReference type="NCBI Taxonomy" id="1503925"/>
    <lineage>
        <taxon>Bacteria</taxon>
        <taxon>Pseudomonadati</taxon>
        <taxon>Bacteroidota</taxon>
        <taxon>Sphingobacteriia</taxon>
        <taxon>Sphingobacteriales</taxon>
        <taxon>Sphingobacteriaceae</taxon>
        <taxon>Pedobacter</taxon>
    </lineage>
</organism>
<sequence length="83" mass="9813">MAQPAGILAKIRISEENYRKYVKKRVAGPLADIIFENLTGGSRNYYVFKYLKKENCIYVFFLFSLWQFRLSEKLQRVAAVKRD</sequence>
<evidence type="ECO:0000313" key="2">
    <source>
        <dbReference type="Proteomes" id="UP000032049"/>
    </source>
</evidence>